<sequence length="120" mass="13348">MLFSKVNAKPRSCLNLLKQCLVWAITVFLVASYGRFAYANGVHPHGELALTGYKSQQAHCPQGLFLCVKSLCVRILMVKLERDTFMCAGHLLSLSVNPFQLCHQLFDSNRQSSFSSTGAH</sequence>
<reference evidence="2" key="1">
    <citation type="submission" date="2016-10" db="EMBL/GenBank/DDBJ databases">
        <authorList>
            <person name="Varghese N."/>
            <person name="Submissions S."/>
        </authorList>
    </citation>
    <scope>NUCLEOTIDE SEQUENCE [LARGE SCALE GENOMIC DNA]</scope>
    <source>
        <strain evidence="2">ANC 5076</strain>
    </source>
</reference>
<name>A0A1I6UHD4_9GAMM</name>
<dbReference type="EMBL" id="FOZU01000016">
    <property type="protein sequence ID" value="SFT00831.1"/>
    <property type="molecule type" value="Genomic_DNA"/>
</dbReference>
<gene>
    <name evidence="1" type="ORF">SAMN05444586_101628</name>
</gene>
<dbReference type="Proteomes" id="UP000182827">
    <property type="component" value="Unassembled WGS sequence"/>
</dbReference>
<protein>
    <submittedName>
        <fullName evidence="1">Uncharacterized protein</fullName>
    </submittedName>
</protein>
<organism evidence="1 2">
    <name type="scientific">Acinetobacter bohemicus</name>
    <dbReference type="NCBI Taxonomy" id="1435036"/>
    <lineage>
        <taxon>Bacteria</taxon>
        <taxon>Pseudomonadati</taxon>
        <taxon>Pseudomonadota</taxon>
        <taxon>Gammaproteobacteria</taxon>
        <taxon>Moraxellales</taxon>
        <taxon>Moraxellaceae</taxon>
        <taxon>Acinetobacter</taxon>
    </lineage>
</organism>
<keyword evidence="2" id="KW-1185">Reference proteome</keyword>
<dbReference type="AlphaFoldDB" id="A0A1I6UHD4"/>
<accession>A0A1I6UHD4</accession>
<evidence type="ECO:0000313" key="1">
    <source>
        <dbReference type="EMBL" id="SFT00831.1"/>
    </source>
</evidence>
<proteinExistence type="predicted"/>
<evidence type="ECO:0000313" key="2">
    <source>
        <dbReference type="Proteomes" id="UP000182827"/>
    </source>
</evidence>